<accession>A0A3B1E760</accession>
<gene>
    <name evidence="1" type="ORF">MNBD_PLANCTO02-1497</name>
</gene>
<protein>
    <recommendedName>
        <fullName evidence="2">Carboxypeptidase regulatory-like domain-containing protein</fullName>
    </recommendedName>
</protein>
<organism evidence="1">
    <name type="scientific">hydrothermal vent metagenome</name>
    <dbReference type="NCBI Taxonomy" id="652676"/>
    <lineage>
        <taxon>unclassified sequences</taxon>
        <taxon>metagenomes</taxon>
        <taxon>ecological metagenomes</taxon>
    </lineage>
</organism>
<reference evidence="1" key="1">
    <citation type="submission" date="2018-06" db="EMBL/GenBank/DDBJ databases">
        <authorList>
            <person name="Zhirakovskaya E."/>
        </authorList>
    </citation>
    <scope>NUCLEOTIDE SEQUENCE</scope>
</reference>
<dbReference type="AlphaFoldDB" id="A0A3B1E760"/>
<proteinExistence type="predicted"/>
<dbReference type="EMBL" id="UOGL01000319">
    <property type="protein sequence ID" value="VAX39287.1"/>
    <property type="molecule type" value="Genomic_DNA"/>
</dbReference>
<evidence type="ECO:0000313" key="1">
    <source>
        <dbReference type="EMBL" id="VAX39287.1"/>
    </source>
</evidence>
<sequence length="142" mass="15310">MILLHKTLFSSIAMLLLILMVRGCGSEVKGPTRYHVSGTVTFDGKPVPFGYVRFTPDDTQGNGGPQGIATIRDGKYDTAKEGKATIGGPHKVQIYGISKEAEHAGEDDPALLLPPLFPGYTTDIDLPKENTTHDFVVPVSKK</sequence>
<name>A0A3B1E760_9ZZZZ</name>
<evidence type="ECO:0008006" key="2">
    <source>
        <dbReference type="Google" id="ProtNLM"/>
    </source>
</evidence>